<feature type="compositionally biased region" description="Low complexity" evidence="1">
    <location>
        <begin position="3169"/>
        <end position="3178"/>
    </location>
</feature>
<feature type="domain" description="Protein UNC80 C-terminal" evidence="4">
    <location>
        <begin position="2026"/>
        <end position="3091"/>
    </location>
</feature>
<feature type="compositionally biased region" description="Polar residues" evidence="1">
    <location>
        <begin position="2026"/>
        <end position="2037"/>
    </location>
</feature>
<dbReference type="Pfam" id="PF15778">
    <property type="entry name" value="UNC80_N"/>
    <property type="match status" value="1"/>
</dbReference>
<dbReference type="Pfam" id="PF19424">
    <property type="entry name" value="UNC80"/>
    <property type="match status" value="1"/>
</dbReference>
<dbReference type="PANTHER" id="PTHR31781">
    <property type="entry name" value="UNC80"/>
    <property type="match status" value="1"/>
</dbReference>
<feature type="domain" description="Cation channel complex component UNC80 N-terminal" evidence="2">
    <location>
        <begin position="15"/>
        <end position="210"/>
    </location>
</feature>
<dbReference type="GeneID" id="117230719"/>
<dbReference type="Pfam" id="PF20262">
    <property type="entry name" value="UNC80_C"/>
    <property type="match status" value="1"/>
</dbReference>
<dbReference type="InterPro" id="IPR045852">
    <property type="entry name" value="UNC80_central"/>
</dbReference>
<feature type="compositionally biased region" description="Low complexity" evidence="1">
    <location>
        <begin position="3319"/>
        <end position="3330"/>
    </location>
</feature>
<feature type="compositionally biased region" description="Polar residues" evidence="1">
    <location>
        <begin position="3290"/>
        <end position="3309"/>
    </location>
</feature>
<feature type="compositionally biased region" description="Polar residues" evidence="1">
    <location>
        <begin position="3114"/>
        <end position="3123"/>
    </location>
</feature>
<feature type="region of interest" description="Disordered" evidence="1">
    <location>
        <begin position="3418"/>
        <end position="3443"/>
    </location>
</feature>
<feature type="compositionally biased region" description="Basic residues" evidence="1">
    <location>
        <begin position="1563"/>
        <end position="1572"/>
    </location>
</feature>
<feature type="compositionally biased region" description="Basic and acidic residues" evidence="1">
    <location>
        <begin position="355"/>
        <end position="381"/>
    </location>
</feature>
<dbReference type="GO" id="GO:0005261">
    <property type="term" value="F:monoatomic cation channel activity"/>
    <property type="evidence" value="ECO:0007669"/>
    <property type="project" value="TreeGrafter"/>
</dbReference>
<feature type="compositionally biased region" description="Polar residues" evidence="1">
    <location>
        <begin position="3238"/>
        <end position="3253"/>
    </location>
</feature>
<feature type="region of interest" description="Disordered" evidence="1">
    <location>
        <begin position="2002"/>
        <end position="2037"/>
    </location>
</feature>
<feature type="compositionally biased region" description="Polar residues" evidence="1">
    <location>
        <begin position="243"/>
        <end position="252"/>
    </location>
</feature>
<accession>A0A6J3JVS2</accession>
<evidence type="ECO:0000259" key="4">
    <source>
        <dbReference type="Pfam" id="PF20262"/>
    </source>
</evidence>
<dbReference type="Proteomes" id="UP000504631">
    <property type="component" value="Unplaced"/>
</dbReference>
<name>A0A6J3JVS2_9HYME</name>
<dbReference type="CTD" id="285175"/>
<feature type="compositionally biased region" description="Polar residues" evidence="1">
    <location>
        <begin position="259"/>
        <end position="273"/>
    </location>
</feature>
<evidence type="ECO:0000313" key="6">
    <source>
        <dbReference type="RefSeq" id="XP_033344319.1"/>
    </source>
</evidence>
<dbReference type="GO" id="GO:0030424">
    <property type="term" value="C:axon"/>
    <property type="evidence" value="ECO:0007669"/>
    <property type="project" value="TreeGrafter"/>
</dbReference>
<feature type="compositionally biased region" description="Basic and acidic residues" evidence="1">
    <location>
        <begin position="771"/>
        <end position="794"/>
    </location>
</feature>
<feature type="compositionally biased region" description="Polar residues" evidence="1">
    <location>
        <begin position="1516"/>
        <end position="1525"/>
    </location>
</feature>
<dbReference type="GO" id="GO:0034703">
    <property type="term" value="C:cation channel complex"/>
    <property type="evidence" value="ECO:0007669"/>
    <property type="project" value="TreeGrafter"/>
</dbReference>
<evidence type="ECO:0000259" key="3">
    <source>
        <dbReference type="Pfam" id="PF19424"/>
    </source>
</evidence>
<proteinExistence type="predicted"/>
<feature type="region of interest" description="Disordered" evidence="1">
    <location>
        <begin position="3094"/>
        <end position="3223"/>
    </location>
</feature>
<feature type="region of interest" description="Disordered" evidence="1">
    <location>
        <begin position="243"/>
        <end position="289"/>
    </location>
</feature>
<keyword evidence="5" id="KW-1185">Reference proteome</keyword>
<feature type="compositionally biased region" description="Polar residues" evidence="1">
    <location>
        <begin position="3140"/>
        <end position="3168"/>
    </location>
</feature>
<reference evidence="6" key="1">
    <citation type="submission" date="2025-08" db="UniProtKB">
        <authorList>
            <consortium name="RefSeq"/>
        </authorList>
    </citation>
    <scope>IDENTIFICATION</scope>
    <source>
        <tissue evidence="6">Muscle</tissue>
    </source>
</reference>
<feature type="region of interest" description="Disordered" evidence="1">
    <location>
        <begin position="1155"/>
        <end position="1194"/>
    </location>
</feature>
<dbReference type="SUPFAM" id="SSF48371">
    <property type="entry name" value="ARM repeat"/>
    <property type="match status" value="1"/>
</dbReference>
<dbReference type="KEGG" id="bvk:117230719"/>
<dbReference type="InterPro" id="IPR046460">
    <property type="entry name" value="UNC80_C"/>
</dbReference>
<dbReference type="RefSeq" id="XP_033344319.1">
    <property type="nucleotide sequence ID" value="XM_033488428.1"/>
</dbReference>
<feature type="compositionally biased region" description="Basic and acidic residues" evidence="1">
    <location>
        <begin position="1155"/>
        <end position="1164"/>
    </location>
</feature>
<feature type="compositionally biased region" description="Basic and acidic residues" evidence="1">
    <location>
        <begin position="3094"/>
        <end position="3108"/>
    </location>
</feature>
<feature type="region of interest" description="Disordered" evidence="1">
    <location>
        <begin position="3236"/>
        <end position="3346"/>
    </location>
</feature>
<feature type="region of interest" description="Disordered" evidence="1">
    <location>
        <begin position="350"/>
        <end position="394"/>
    </location>
</feature>
<dbReference type="PANTHER" id="PTHR31781:SF1">
    <property type="entry name" value="PROTEIN UNC-80 HOMOLOG"/>
    <property type="match status" value="1"/>
</dbReference>
<organism evidence="5 6">
    <name type="scientific">Bombus vosnesenskii</name>
    <dbReference type="NCBI Taxonomy" id="207650"/>
    <lineage>
        <taxon>Eukaryota</taxon>
        <taxon>Metazoa</taxon>
        <taxon>Ecdysozoa</taxon>
        <taxon>Arthropoda</taxon>
        <taxon>Hexapoda</taxon>
        <taxon>Insecta</taxon>
        <taxon>Pterygota</taxon>
        <taxon>Neoptera</taxon>
        <taxon>Endopterygota</taxon>
        <taxon>Hymenoptera</taxon>
        <taxon>Apocrita</taxon>
        <taxon>Aculeata</taxon>
        <taxon>Apoidea</taxon>
        <taxon>Anthophila</taxon>
        <taxon>Apidae</taxon>
        <taxon>Bombus</taxon>
        <taxon>Pyrobombus</taxon>
    </lineage>
</organism>
<dbReference type="GO" id="GO:0055080">
    <property type="term" value="P:monoatomic cation homeostasis"/>
    <property type="evidence" value="ECO:0007669"/>
    <property type="project" value="TreeGrafter"/>
</dbReference>
<feature type="region of interest" description="Disordered" evidence="1">
    <location>
        <begin position="766"/>
        <end position="794"/>
    </location>
</feature>
<dbReference type="InterPro" id="IPR016024">
    <property type="entry name" value="ARM-type_fold"/>
</dbReference>
<feature type="compositionally biased region" description="Polar residues" evidence="1">
    <location>
        <begin position="3427"/>
        <end position="3436"/>
    </location>
</feature>
<evidence type="ECO:0000259" key="2">
    <source>
        <dbReference type="Pfam" id="PF15778"/>
    </source>
</evidence>
<feature type="region of interest" description="Disordered" evidence="1">
    <location>
        <begin position="1509"/>
        <end position="1578"/>
    </location>
</feature>
<protein>
    <submittedName>
        <fullName evidence="6">Protein unc-80 homolog isoform X1</fullName>
    </submittedName>
</protein>
<feature type="compositionally biased region" description="Acidic residues" evidence="1">
    <location>
        <begin position="2011"/>
        <end position="2023"/>
    </location>
</feature>
<evidence type="ECO:0000313" key="5">
    <source>
        <dbReference type="Proteomes" id="UP000504631"/>
    </source>
</evidence>
<sequence>MHKRRSVDGNVQEQALPIPVQMFLWRQLRPFIRAKLGKLHEASCTFCQHAPGHHETKEACTSLEKVLVQNLHNDLTPSLSLILGTVPRWRLIQTALPYILHATANLLHNRKDFQTLGAMETTLLYILHWILLDAAEECAETDADPGNPFYYLFSIPTMSLFVYLFAPLCNHLKDIDFKANLRLENGLKIWSAMYECRHPDTPCFTTHCRIKPQALWSRSFKYYKQHQMSDDVFVGGNVESPPSQSVSAFSDQSADKSSTKQSNDDNIWVSSPKDTVFPETIPEESSGAEDEHVVIFRLPSLSESEKALDGGEASIFHVAMGRATGFSKLTIEQVTAISTLDTCRQYQERSTIAGDTEKEKEDQPHKTEKEAQDTSKMKGSVEQRGPTDSSGVGLTSSCAAIDGDVRAATFLDVAVLRCLFVPQWQEEGVYWALQFLYYRLRMMNEETSVQQMPRRRSNSLPIPKIEVSIYQSPESKKKDVSKDFMEVPEVRDVTLLTGHDGDTSHTRRASEKSKKRMKMADLKAFVETKLLSKSEKALEKIGQDDSKMLFDQDSHRSLDTGDDNLTRPTSTASKIFEAKDIDRMKHPTNLIKGKSMPSLSCLINELTAGGYVGDTRIERKQSRFYSQSYTAPNPIITVTEHTPTPSPDYMKRQGSIDSQLDAISMHGSRLDFERKPSLTRSQTDSNITYASDEIPEAPGSCCYITKEGDIDLQVVLKAVHSVALRDGNCCTLRVCENILNLVELLIDMGVMKQCLRDEITGSIAESATAGEKTESGKKKDSPENEQEYRQDLSEESKFSSHNLLMNCVIRVLKHLGCPHGCSDRIRGPQTDFCRSQGQTILSKLHRASSKQFSRFLRTMVREQPISEILEFFHAFVGFCLDPSSLLSPLNQKRGCSKSPEIGSQGGYATNFGANFMGTTGAGGGTGNSSATAAAGTVAATTTGTAAGSYGLSSHGARGIESHIFNYVFKALVTRFIKSIKELKSQENVSLYCDLRQFMSYVKEVHGGAFRRVALSGILDSADRPNKRCNSNVQTTRVIRHIHQSDLEEHADIGGDTCYTVDDRGTRKFLFKKRSTSSTCAFTFMQSLLETELSEENAKISQSPLGNLRKKHHILTPRQSERNLGIESLSSGKIRKSTRFQIGGIVNWFRREYGRTDSTDSHESSESPTDGNFVRQSSFHYGHHRSGSRSGRGVGLTLQKAKRRMEDQLNKIGFGKSKKKESLEEVPGSYFSRRNSMEFGEASRESEFVVLKERRLVPRNAVYDGMLRFSFLLETCQPGSVPDHYLMAAILDLPYAPVVARASLLLECAHFVHQCNKGQWPTWMKVNSPLFRPSVPINNRNASTVLSKIHILQRTAGKLFYQWAEALGTRLEELLLEDKQNADQMIAIVSDENKQRDLIIEDEEEDFLDEASINGYGSQCPMALRLAACILLLEVTAFLRETYQTLPKFNKLLTKERPPPWERMYSREANRRWSMALSSMGHSQTSAQSLQSIVGDREVAPERKISFVLYEPDNESEGSSKSTVTIQGEDFQGTEKDKAKRVQPPQSRPFLLRRGTAENATGSFKKRSLKLRRGTKEGKDTECEAYTVKRADSIQSKRKVSSLSDKSDTSEPGFGGEVSGEESPGIPVDDQLPESPSDSNETDETNKNFPWMKVLIQFTNSFNFYCSHQNFCHPYCHRRQMRACSRLMKSIRKIYGEEFGILNGTGMFDFDTDKKEASKKEKRSRKVSEQASTQVSPVRRKDSVGKKYKIEKNMDGSQSGRLAQRDSSKDLADQDSEKGKESSKKRADPDRENSPILKYLRTQVKDIFHAPLATLVKGAVVMTEELFVDVLPVAWELLLESNQEVAASAASLFIVGAVRAPNQASELMHHGLQHSSTSVRINAILRFQVLWKLRYQVWPRMEENAHLTFKVPPPGIEFTLPSPKIGIESLPVVDPPWMPQVKTKVEEVTINQEHHRSLVTATKTRKKQQTELIKRALQAQDDKKREERENFLITTIPITVQAAYEPSPVGDDHDEGNVGDEDGGETIQRNTSHHGQSAPSLFPSSLCSAIVQIIHLLDDAAVSDDGSAVYEVAYQVIWNCLVEDSALFLRYVLERLTREKQELMFKILRHLIRFVPKLPQQAAFALYNYIIGYVMFYVRSPHEEGQKLIGTALSILWMVVHSVHGIMFKDLKQILRKEQCDASILLTANVPSAKRIVVHGPQDPDAGGIPSQFPVQEDTQFCQILQESLDFFSIEESKQREYFLVDYKTHQIRNPSSYVRDYYFFKGRSQFSEIELVHMKPEDAFNALQRQELVHKFVEIGKVLLTWAILKNVDMVVQRVVFLHEELMKLPSFPRRALEADLDLYKGGEIGRELLGLDVMHKFMWVKLIARMFEAMAGNFAYSGDIHLFLNVLNGALILHSEDSCILRYVIATYINAAHNFKNIFSTNGYLLIMPTLLQLYSTHQTNKLVTTTVEYAVKQFYLMNRKPFILQMFGSVSTILDTDETSIHGEAHKVPSACLFNLLLSLETPSPDPLHIDELVKEEKPLKAIDFCYHDENEMVTVLDCISLCVMVIAYAPDSVRGQQMLTILEAILPCYVQQIQSPTYNKEGKTEKEIIHQLAIAVKTLVNNSEALTKYYNGPQKSSPEHKGSSQRNYGKGPYSPGFDFEDESQSIKYIEHSRVRIFYDRDNDDAENCHKNEFRGPRDMLLNMVGDFVARCSARLVELNKKSQDGKTIELLDSKCHIRLADIAHSLLKISPYDATTMGCLGLRRYMNDILPSTDWSSDDMRPALTNILRRLDKTFSKIHKKASIRGSTDWAAASNILKGVYETLAKCPYIAHFAYLKALLTTCQSLIIGDTPSEYISASSAAFMSKIPPQHFCSTVLRLIALYVISLGEGYLHAMFATQTRIENVLLNLLIPLFLRVGTGRKDVPKLRQSDINFALTAVLNTLWPPTTKTVPITSQNIKTTTDMRTGSLTFVARDSKTLTKTSLTLYQIAFLALKIMTICFETELKTEWPKILRTMRLLNKRNEASTYLWNFIEFVVTHRTALYIQMLPFIVHKIGQAPISEHERNMQTTIRAKISGDTKTVPKSRGTLLADLIHELKNLKEEIEDRKFDEIQPEPKKSVPDMHTATEGQSRTQRLSLIDLLTGDLGTRGHMNHQTNSSGTIKTTQPSQVSAPPNGIQTARGSSTSGGSSTLREACEGIAEQQGEQLPTDKSQPSSTSDERNHVKPHPILTHQKAPKLRFLSSVEFRHSSGETVTSQLSPTSPNEDSSGESRPDKPRLQRSMGQSKKTFRLRKSRRSHVETVQAKSEQSNNVSQPTTQSSILTPPIPVMEPSSFSIPSDSSSIRSRRSSSIRQSDCEKGSNLLSDQQQMHSNLHHHLYHHHHHHHHLHLQTSDASWDEDTSSTSGYRESYSMQLVSLESSNNNTRPIQAPPLASPDLNDMPSTSSTTTHIFEGSSPDCSINGSGGEKTALLTASQRTTSQHSLLMVFPNQDEDTLI</sequence>
<gene>
    <name evidence="6" type="primary">LOC117230719</name>
</gene>
<feature type="compositionally biased region" description="Basic and acidic residues" evidence="1">
    <location>
        <begin position="1762"/>
        <end position="1792"/>
    </location>
</feature>
<feature type="compositionally biased region" description="Basic residues" evidence="1">
    <location>
        <begin position="3274"/>
        <end position="3283"/>
    </location>
</feature>
<feature type="compositionally biased region" description="Polar residues" evidence="1">
    <location>
        <begin position="3190"/>
        <end position="3204"/>
    </location>
</feature>
<feature type="region of interest" description="Disordered" evidence="1">
    <location>
        <begin position="1596"/>
        <end position="1645"/>
    </location>
</feature>
<feature type="domain" description="Protein UNC80 central region" evidence="3">
    <location>
        <begin position="1251"/>
        <end position="2007"/>
    </location>
</feature>
<feature type="compositionally biased region" description="Basic and acidic residues" evidence="1">
    <location>
        <begin position="1738"/>
        <end position="1753"/>
    </location>
</feature>
<feature type="region of interest" description="Disordered" evidence="1">
    <location>
        <begin position="2616"/>
        <end position="2641"/>
    </location>
</feature>
<dbReference type="InterPro" id="IPR031542">
    <property type="entry name" value="UNC80_N"/>
</dbReference>
<feature type="region of interest" description="Disordered" evidence="1">
    <location>
        <begin position="1713"/>
        <end position="1794"/>
    </location>
</feature>
<evidence type="ECO:0000256" key="1">
    <source>
        <dbReference type="SAM" id="MobiDB-lite"/>
    </source>
</evidence>